<sequence>MAPDADDGLLQRQRSVSIDEVREQLRQGKPVHREATVAAGAQDYCTLMFGDHHGGSGGGGSGAAGAGAGAAATAAAAAP</sequence>
<dbReference type="AlphaFoldDB" id="A0A836CKL7"/>
<dbReference type="Proteomes" id="UP000664859">
    <property type="component" value="Unassembled WGS sequence"/>
</dbReference>
<reference evidence="2" key="1">
    <citation type="submission" date="2021-02" db="EMBL/GenBank/DDBJ databases">
        <title>First Annotated Genome of the Yellow-green Alga Tribonema minus.</title>
        <authorList>
            <person name="Mahan K.M."/>
        </authorList>
    </citation>
    <scope>NUCLEOTIDE SEQUENCE</scope>
    <source>
        <strain evidence="2">UTEX B ZZ1240</strain>
    </source>
</reference>
<keyword evidence="3" id="KW-1185">Reference proteome</keyword>
<comment type="caution">
    <text evidence="2">The sequence shown here is derived from an EMBL/GenBank/DDBJ whole genome shotgun (WGS) entry which is preliminary data.</text>
</comment>
<dbReference type="EMBL" id="JAFCMP010000101">
    <property type="protein sequence ID" value="KAG5186866.1"/>
    <property type="molecule type" value="Genomic_DNA"/>
</dbReference>
<protein>
    <submittedName>
        <fullName evidence="2">Uncharacterized protein</fullName>
    </submittedName>
</protein>
<feature type="region of interest" description="Disordered" evidence="1">
    <location>
        <begin position="51"/>
        <end position="79"/>
    </location>
</feature>
<organism evidence="2 3">
    <name type="scientific">Tribonema minus</name>
    <dbReference type="NCBI Taxonomy" id="303371"/>
    <lineage>
        <taxon>Eukaryota</taxon>
        <taxon>Sar</taxon>
        <taxon>Stramenopiles</taxon>
        <taxon>Ochrophyta</taxon>
        <taxon>PX clade</taxon>
        <taxon>Xanthophyceae</taxon>
        <taxon>Tribonematales</taxon>
        <taxon>Tribonemataceae</taxon>
        <taxon>Tribonema</taxon>
    </lineage>
</organism>
<evidence type="ECO:0000313" key="2">
    <source>
        <dbReference type="EMBL" id="KAG5186866.1"/>
    </source>
</evidence>
<feature type="compositionally biased region" description="Low complexity" evidence="1">
    <location>
        <begin position="69"/>
        <end position="79"/>
    </location>
</feature>
<feature type="compositionally biased region" description="Gly residues" evidence="1">
    <location>
        <begin position="55"/>
        <end position="68"/>
    </location>
</feature>
<evidence type="ECO:0000256" key="1">
    <source>
        <dbReference type="SAM" id="MobiDB-lite"/>
    </source>
</evidence>
<proteinExistence type="predicted"/>
<name>A0A836CKL7_9STRA</name>
<evidence type="ECO:0000313" key="3">
    <source>
        <dbReference type="Proteomes" id="UP000664859"/>
    </source>
</evidence>
<feature type="non-terminal residue" evidence="2">
    <location>
        <position position="79"/>
    </location>
</feature>
<gene>
    <name evidence="2" type="ORF">JKP88DRAFT_262475</name>
</gene>
<accession>A0A836CKL7</accession>